<dbReference type="EMBL" id="CAJNDS010000593">
    <property type="protein sequence ID" value="CAE7221280.1"/>
    <property type="molecule type" value="Genomic_DNA"/>
</dbReference>
<protein>
    <submittedName>
        <fullName evidence="2">Uncharacterized protein</fullName>
    </submittedName>
</protein>
<gene>
    <name evidence="2" type="ORF">SNAT2548_LOCUS8144</name>
</gene>
<dbReference type="Proteomes" id="UP000604046">
    <property type="component" value="Unassembled WGS sequence"/>
</dbReference>
<evidence type="ECO:0000313" key="3">
    <source>
        <dbReference type="Proteomes" id="UP000604046"/>
    </source>
</evidence>
<organism evidence="2 3">
    <name type="scientific">Symbiodinium natans</name>
    <dbReference type="NCBI Taxonomy" id="878477"/>
    <lineage>
        <taxon>Eukaryota</taxon>
        <taxon>Sar</taxon>
        <taxon>Alveolata</taxon>
        <taxon>Dinophyceae</taxon>
        <taxon>Suessiales</taxon>
        <taxon>Symbiodiniaceae</taxon>
        <taxon>Symbiodinium</taxon>
    </lineage>
</organism>
<name>A0A812K688_9DINO</name>
<proteinExistence type="predicted"/>
<reference evidence="2" key="1">
    <citation type="submission" date="2021-02" db="EMBL/GenBank/DDBJ databases">
        <authorList>
            <person name="Dougan E. K."/>
            <person name="Rhodes N."/>
            <person name="Thang M."/>
            <person name="Chan C."/>
        </authorList>
    </citation>
    <scope>NUCLEOTIDE SEQUENCE</scope>
</reference>
<comment type="caution">
    <text evidence="2">The sequence shown here is derived from an EMBL/GenBank/DDBJ whole genome shotgun (WGS) entry which is preliminary data.</text>
</comment>
<sequence>MQVTESSWNRELRKVRRLRQAHARQQDKMLICSLKERVLHLELELQQVKSLVAHAETGVVGNGDIDSVRLNVGRERGTPASQESAVLKRKQAEAPSVRSSGVQTVTQDVRRHGQTYLVQPLRDNLWTWKEAAMSLTEASSPFLESFYYNMYGDGWDGSARQHGEFYIGSDSDSEEQEGLSMERSEASASAGG</sequence>
<dbReference type="AlphaFoldDB" id="A0A812K688"/>
<keyword evidence="3" id="KW-1185">Reference proteome</keyword>
<evidence type="ECO:0000256" key="1">
    <source>
        <dbReference type="SAM" id="MobiDB-lite"/>
    </source>
</evidence>
<feature type="region of interest" description="Disordered" evidence="1">
    <location>
        <begin position="168"/>
        <end position="192"/>
    </location>
</feature>
<accession>A0A812K688</accession>
<evidence type="ECO:0000313" key="2">
    <source>
        <dbReference type="EMBL" id="CAE7221280.1"/>
    </source>
</evidence>